<feature type="coiled-coil region" evidence="1">
    <location>
        <begin position="255"/>
        <end position="282"/>
    </location>
</feature>
<organism evidence="2 3">
    <name type="scientific">Helcococcus kunzii ATCC 51366</name>
    <dbReference type="NCBI Taxonomy" id="883114"/>
    <lineage>
        <taxon>Bacteria</taxon>
        <taxon>Bacillati</taxon>
        <taxon>Bacillota</taxon>
        <taxon>Tissierellia</taxon>
        <taxon>Tissierellales</taxon>
        <taxon>Peptoniphilaceae</taxon>
        <taxon>Helcococcus</taxon>
    </lineage>
</organism>
<dbReference type="AlphaFoldDB" id="H3NLM0"/>
<dbReference type="RefSeq" id="WP_005397135.1">
    <property type="nucleotide sequence ID" value="NZ_JH601088.1"/>
</dbReference>
<evidence type="ECO:0000256" key="1">
    <source>
        <dbReference type="SAM" id="Coils"/>
    </source>
</evidence>
<protein>
    <recommendedName>
        <fullName evidence="4">DUF1002 domain-containing protein</fullName>
    </recommendedName>
</protein>
<evidence type="ECO:0000313" key="3">
    <source>
        <dbReference type="Proteomes" id="UP000004191"/>
    </source>
</evidence>
<reference evidence="2 3" key="1">
    <citation type="submission" date="2012-01" db="EMBL/GenBank/DDBJ databases">
        <title>The Genome Sequence of Helcococcus kunzii ATCC 51366.</title>
        <authorList>
            <consortium name="The Broad Institute Genome Sequencing Platform"/>
            <person name="Earl A."/>
            <person name="Ward D."/>
            <person name="Feldgarden M."/>
            <person name="Gevers D."/>
            <person name="Huys G."/>
            <person name="Young S.K."/>
            <person name="Zeng Q."/>
            <person name="Gargeya S."/>
            <person name="Fitzgerald M."/>
            <person name="Haas B."/>
            <person name="Abouelleil A."/>
            <person name="Alvarado L."/>
            <person name="Arachchi H.M."/>
            <person name="Berlin A."/>
            <person name="Chapman S.B."/>
            <person name="Gearin G."/>
            <person name="Goldberg J."/>
            <person name="Griggs A."/>
            <person name="Gujja S."/>
            <person name="Hansen M."/>
            <person name="Heiman D."/>
            <person name="Howarth C."/>
            <person name="Larimer J."/>
            <person name="Lui A."/>
            <person name="MacDonald P.J.P."/>
            <person name="McCowen C."/>
            <person name="Montmayeur A."/>
            <person name="Murphy C."/>
            <person name="Neiman D."/>
            <person name="Pearson M."/>
            <person name="Priest M."/>
            <person name="Roberts A."/>
            <person name="Saif S."/>
            <person name="Shea T."/>
            <person name="Sisk P."/>
            <person name="Stolte C."/>
            <person name="Sykes S."/>
            <person name="Wortman J."/>
            <person name="Nusbaum C."/>
            <person name="Birren B."/>
        </authorList>
    </citation>
    <scope>NUCLEOTIDE SEQUENCE [LARGE SCALE GENOMIC DNA]</scope>
    <source>
        <strain evidence="2 3">ATCC 51366</strain>
    </source>
</reference>
<accession>H3NLM0</accession>
<gene>
    <name evidence="2" type="ORF">HMPREF9709_00231</name>
</gene>
<evidence type="ECO:0008006" key="4">
    <source>
        <dbReference type="Google" id="ProtNLM"/>
    </source>
</evidence>
<keyword evidence="1" id="KW-0175">Coiled coil</keyword>
<proteinExistence type="predicted"/>
<dbReference type="STRING" id="883114.HMPREF9709_00231"/>
<dbReference type="InterPro" id="IPR009343">
    <property type="entry name" value="DUF1002"/>
</dbReference>
<evidence type="ECO:0000313" key="2">
    <source>
        <dbReference type="EMBL" id="EHR35785.1"/>
    </source>
</evidence>
<dbReference type="eggNOG" id="COG4086">
    <property type="taxonomic scope" value="Bacteria"/>
</dbReference>
<dbReference type="EMBL" id="AGEI01000007">
    <property type="protein sequence ID" value="EHR35785.1"/>
    <property type="molecule type" value="Genomic_DNA"/>
</dbReference>
<dbReference type="PATRIC" id="fig|883114.3.peg.227"/>
<dbReference type="Proteomes" id="UP000004191">
    <property type="component" value="Unassembled WGS sequence"/>
</dbReference>
<name>H3NLM0_9FIRM</name>
<dbReference type="GeneID" id="96999792"/>
<keyword evidence="3" id="KW-1185">Reference proteome</keyword>
<sequence length="388" mass="42657">MNKNKFRIIAAFLAIIMLLALVAPVISSVMAESSWKDEVYGYGAGLNDEQVNTTAGLLKIENKDIAKIKIDGKDTLKYLGEESTDSSMISSVYIKKTGSQDVNVEVTTPLSITKVSSLQYSNAAITSGLTGLDIKVAAVRPVTGESALAGVYKALEQSGVEIDQEKTKNANEEIQVINVIAEENKDKEGFSKEKLNKAVVEAKQKLVEQKTESGQNISAENVENIVQNVIKDNNLQQFVNNVQIGNLSIVLQNFINSENLDLNKVKDQLNNLAANAQKFAEQEMNKLKEFLNTDKGKEFVNSIKDNATKENLQKYLDGAKDALSSEEVEKVLDGAKENINPEKFNELVNSAKDKLGINSESAKGFFESIAEFFKSIFRAIADFFSSLF</sequence>
<dbReference type="HOGENOM" id="CLU_050671_1_0_9"/>
<dbReference type="Pfam" id="PF06207">
    <property type="entry name" value="DUF1002"/>
    <property type="match status" value="1"/>
</dbReference>
<comment type="caution">
    <text evidence="2">The sequence shown here is derived from an EMBL/GenBank/DDBJ whole genome shotgun (WGS) entry which is preliminary data.</text>
</comment>